<evidence type="ECO:0000313" key="2">
    <source>
        <dbReference type="EMBL" id="GAA0936898.1"/>
    </source>
</evidence>
<dbReference type="EMBL" id="BAAAHH010000001">
    <property type="protein sequence ID" value="GAA0936898.1"/>
    <property type="molecule type" value="Genomic_DNA"/>
</dbReference>
<proteinExistence type="predicted"/>
<gene>
    <name evidence="2" type="ORF">GCM10009550_03090</name>
</gene>
<protein>
    <submittedName>
        <fullName evidence="2">Uncharacterized protein</fullName>
    </submittedName>
</protein>
<keyword evidence="1" id="KW-0732">Signal</keyword>
<accession>A0ABN1Q370</accession>
<organism evidence="2 3">
    <name type="scientific">Actinocorallia libanotica</name>
    <dbReference type="NCBI Taxonomy" id="46162"/>
    <lineage>
        <taxon>Bacteria</taxon>
        <taxon>Bacillati</taxon>
        <taxon>Actinomycetota</taxon>
        <taxon>Actinomycetes</taxon>
        <taxon>Streptosporangiales</taxon>
        <taxon>Thermomonosporaceae</taxon>
        <taxon>Actinocorallia</taxon>
    </lineage>
</organism>
<comment type="caution">
    <text evidence="2">The sequence shown here is derived from an EMBL/GenBank/DDBJ whole genome shotgun (WGS) entry which is preliminary data.</text>
</comment>
<feature type="chain" id="PRO_5045391473" evidence="1">
    <location>
        <begin position="29"/>
        <end position="191"/>
    </location>
</feature>
<feature type="signal peptide" evidence="1">
    <location>
        <begin position="1"/>
        <end position="28"/>
    </location>
</feature>
<evidence type="ECO:0000313" key="3">
    <source>
        <dbReference type="Proteomes" id="UP001500665"/>
    </source>
</evidence>
<dbReference type="Proteomes" id="UP001500665">
    <property type="component" value="Unassembled WGS sequence"/>
</dbReference>
<keyword evidence="3" id="KW-1185">Reference proteome</keyword>
<reference evidence="2 3" key="1">
    <citation type="journal article" date="2019" name="Int. J. Syst. Evol. Microbiol.">
        <title>The Global Catalogue of Microorganisms (GCM) 10K type strain sequencing project: providing services to taxonomists for standard genome sequencing and annotation.</title>
        <authorList>
            <consortium name="The Broad Institute Genomics Platform"/>
            <consortium name="The Broad Institute Genome Sequencing Center for Infectious Disease"/>
            <person name="Wu L."/>
            <person name="Ma J."/>
        </authorList>
    </citation>
    <scope>NUCLEOTIDE SEQUENCE [LARGE SCALE GENOMIC DNA]</scope>
    <source>
        <strain evidence="2 3">JCM 10696</strain>
    </source>
</reference>
<dbReference type="RefSeq" id="WP_344235827.1">
    <property type="nucleotide sequence ID" value="NZ_BAAAHH010000001.1"/>
</dbReference>
<evidence type="ECO:0000256" key="1">
    <source>
        <dbReference type="SAM" id="SignalP"/>
    </source>
</evidence>
<sequence length="191" mass="20286">MSTTPLRLLSAVALTAGLALTVPAAASAAPGSCAVGTWQLTKYRLKSHIDEATANAKGGEGTRLTITRKSASYDFSRAKKVFTKGVVEGDSYTETDTFRKKLAFKSSLTGKKMGSLTLKRKSATGNATISSIVGGQPTGSAKLAKNYRAGLEDPFIPVFVQYTCTSKTLKLVLEADGPMTTITSVHQYRRV</sequence>
<name>A0ABN1Q370_9ACTN</name>